<accession>A0ABY4CFZ0</accession>
<keyword evidence="15" id="KW-1185">Reference proteome</keyword>
<evidence type="ECO:0000256" key="12">
    <source>
        <dbReference type="RuleBase" id="RU003784"/>
    </source>
</evidence>
<evidence type="ECO:0000256" key="1">
    <source>
        <dbReference type="ARBA" id="ARBA00001946"/>
    </source>
</evidence>
<dbReference type="RefSeq" id="WP_347436129.1">
    <property type="nucleotide sequence ID" value="NZ_CP089291.1"/>
</dbReference>
<comment type="function">
    <text evidence="2 10 12">Catalyzes the transfer of a dimethylallyl group onto the adenine at position 37 in tRNAs that read codons beginning with uridine, leading to the formation of N6-(dimethylallyl)adenosine (i(6)A).</text>
</comment>
<dbReference type="Pfam" id="PF01715">
    <property type="entry name" value="IPPT"/>
    <property type="match status" value="1"/>
</dbReference>
<feature type="region of interest" description="Interaction with substrate tRNA" evidence="10">
    <location>
        <begin position="55"/>
        <end position="58"/>
    </location>
</feature>
<comment type="catalytic activity">
    <reaction evidence="9 10 11">
        <text>adenosine(37) in tRNA + dimethylallyl diphosphate = N(6)-dimethylallyladenosine(37) in tRNA + diphosphate</text>
        <dbReference type="Rhea" id="RHEA:26482"/>
        <dbReference type="Rhea" id="RHEA-COMP:10162"/>
        <dbReference type="Rhea" id="RHEA-COMP:10375"/>
        <dbReference type="ChEBI" id="CHEBI:33019"/>
        <dbReference type="ChEBI" id="CHEBI:57623"/>
        <dbReference type="ChEBI" id="CHEBI:74411"/>
        <dbReference type="ChEBI" id="CHEBI:74415"/>
        <dbReference type="EC" id="2.5.1.75"/>
    </reaction>
</comment>
<organism evidence="14 15">
    <name type="scientific">Fodinisporobacter ferrooxydans</name>
    <dbReference type="NCBI Taxonomy" id="2901836"/>
    <lineage>
        <taxon>Bacteria</taxon>
        <taxon>Bacillati</taxon>
        <taxon>Bacillota</taxon>
        <taxon>Bacilli</taxon>
        <taxon>Bacillales</taxon>
        <taxon>Alicyclobacillaceae</taxon>
        <taxon>Fodinisporobacter</taxon>
    </lineage>
</organism>
<name>A0ABY4CFZ0_9BACL</name>
<evidence type="ECO:0000256" key="6">
    <source>
        <dbReference type="ARBA" id="ARBA00022741"/>
    </source>
</evidence>
<keyword evidence="7 10" id="KW-0067">ATP-binding</keyword>
<comment type="subunit">
    <text evidence="10">Monomer.</text>
</comment>
<dbReference type="GO" id="GO:0052381">
    <property type="term" value="F:tRNA dimethylallyltransferase activity"/>
    <property type="evidence" value="ECO:0007669"/>
    <property type="project" value="UniProtKB-EC"/>
</dbReference>
<reference evidence="14" key="1">
    <citation type="submission" date="2021-12" db="EMBL/GenBank/DDBJ databases">
        <title>Alicyclobacillaceae gen. nov., sp. nov., isolated from chalcocite enrichment system.</title>
        <authorList>
            <person name="Jiang Z."/>
        </authorList>
    </citation>
    <scope>NUCLEOTIDE SEQUENCE</scope>
    <source>
        <strain evidence="14">MYW30-H2</strain>
    </source>
</reference>
<feature type="binding site" evidence="10">
    <location>
        <begin position="32"/>
        <end position="37"/>
    </location>
    <ligand>
        <name>substrate</name>
    </ligand>
</feature>
<dbReference type="InterPro" id="IPR018022">
    <property type="entry name" value="IPT"/>
</dbReference>
<protein>
    <recommendedName>
        <fullName evidence="10">tRNA dimethylallyltransferase</fullName>
        <ecNumber evidence="10">2.5.1.75</ecNumber>
    </recommendedName>
    <alternativeName>
        <fullName evidence="10">Dimethylallyl diphosphate:tRNA dimethylallyltransferase</fullName>
        <shortName evidence="10">DMAPP:tRNA dimethylallyltransferase</shortName>
        <shortName evidence="10">DMATase</shortName>
    </alternativeName>
    <alternativeName>
        <fullName evidence="10">Isopentenyl-diphosphate:tRNA isopentenyltransferase</fullName>
        <shortName evidence="10">IPP transferase</shortName>
        <shortName evidence="10">IPPT</shortName>
        <shortName evidence="10">IPTase</shortName>
    </alternativeName>
</protein>
<evidence type="ECO:0000256" key="3">
    <source>
        <dbReference type="ARBA" id="ARBA00005842"/>
    </source>
</evidence>
<dbReference type="PANTHER" id="PTHR11088:SF60">
    <property type="entry name" value="TRNA DIMETHYLALLYLTRANSFERASE"/>
    <property type="match status" value="1"/>
</dbReference>
<dbReference type="PANTHER" id="PTHR11088">
    <property type="entry name" value="TRNA DIMETHYLALLYLTRANSFERASE"/>
    <property type="match status" value="1"/>
</dbReference>
<dbReference type="SUPFAM" id="SSF52540">
    <property type="entry name" value="P-loop containing nucleoside triphosphate hydrolases"/>
    <property type="match status" value="2"/>
</dbReference>
<dbReference type="Gene3D" id="1.10.20.140">
    <property type="match status" value="1"/>
</dbReference>
<dbReference type="HAMAP" id="MF_00185">
    <property type="entry name" value="IPP_trans"/>
    <property type="match status" value="1"/>
</dbReference>
<evidence type="ECO:0000313" key="15">
    <source>
        <dbReference type="Proteomes" id="UP000830167"/>
    </source>
</evidence>
<comment type="similarity">
    <text evidence="3 10 13">Belongs to the IPP transferase family.</text>
</comment>
<dbReference type="NCBIfam" id="TIGR00174">
    <property type="entry name" value="miaA"/>
    <property type="match status" value="1"/>
</dbReference>
<comment type="cofactor">
    <cofactor evidence="1 10">
        <name>Mg(2+)</name>
        <dbReference type="ChEBI" id="CHEBI:18420"/>
    </cofactor>
</comment>
<evidence type="ECO:0000256" key="9">
    <source>
        <dbReference type="ARBA" id="ARBA00049563"/>
    </source>
</evidence>
<dbReference type="EMBL" id="CP089291">
    <property type="protein sequence ID" value="UOF89441.1"/>
    <property type="molecule type" value="Genomic_DNA"/>
</dbReference>
<evidence type="ECO:0000256" key="5">
    <source>
        <dbReference type="ARBA" id="ARBA00022694"/>
    </source>
</evidence>
<evidence type="ECO:0000256" key="10">
    <source>
        <dbReference type="HAMAP-Rule" id="MF_00185"/>
    </source>
</evidence>
<evidence type="ECO:0000256" key="7">
    <source>
        <dbReference type="ARBA" id="ARBA00022840"/>
    </source>
</evidence>
<keyword evidence="6 10" id="KW-0547">Nucleotide-binding</keyword>
<evidence type="ECO:0000256" key="8">
    <source>
        <dbReference type="ARBA" id="ARBA00022842"/>
    </source>
</evidence>
<sequence>MDISTYNTCPDPAMQLPHAKQSRPLICIVGPTAVGKTKFGVELAKRIGGEIISADSMQIYRGMDIGTAKATQEERQGIPHHCIDIVDADKPFTVSDYREWALESMESIYQRQKIPIVVGGTGLYVQSLTHTMTFTQAKEDRTYRDKLFQQGETETGKYSLYQKLQEIDPKAANRLHPNDLRRVIRALEVYHVTGAPMSEQYGEYGENKQFRTLMFGLNRNRENLYAHIDERVDHMIEKGLLEEVEDLLKNHVTPDCTSMQAIGYKEIVAYISGECTFDEAVAMIKQGSRRYAKRQLSWFRRFPEIKWFHVDEEDSAIILQKMVSEIEGIL</sequence>
<proteinExistence type="inferred from homology"/>
<keyword evidence="5 10" id="KW-0819">tRNA processing</keyword>
<feature type="site" description="Interaction with substrate tRNA" evidence="10">
    <location>
        <position position="121"/>
    </location>
</feature>
<keyword evidence="8 10" id="KW-0460">Magnesium</keyword>
<evidence type="ECO:0000256" key="13">
    <source>
        <dbReference type="RuleBase" id="RU003785"/>
    </source>
</evidence>
<gene>
    <name evidence="10 14" type="primary">miaA</name>
    <name evidence="14" type="ORF">LSG31_16265</name>
</gene>
<evidence type="ECO:0000256" key="11">
    <source>
        <dbReference type="RuleBase" id="RU003783"/>
    </source>
</evidence>
<feature type="binding site" evidence="10">
    <location>
        <begin position="30"/>
        <end position="37"/>
    </location>
    <ligand>
        <name>ATP</name>
        <dbReference type="ChEBI" id="CHEBI:30616"/>
    </ligand>
</feature>
<comment type="caution">
    <text evidence="10">Lacks conserved residue(s) required for the propagation of feature annotation.</text>
</comment>
<feature type="site" description="Interaction with substrate tRNA" evidence="10">
    <location>
        <position position="144"/>
    </location>
</feature>
<dbReference type="InterPro" id="IPR039657">
    <property type="entry name" value="Dimethylallyltransferase"/>
</dbReference>
<evidence type="ECO:0000256" key="4">
    <source>
        <dbReference type="ARBA" id="ARBA00022679"/>
    </source>
</evidence>
<dbReference type="Gene3D" id="3.40.50.300">
    <property type="entry name" value="P-loop containing nucleotide triphosphate hydrolases"/>
    <property type="match status" value="1"/>
</dbReference>
<dbReference type="EC" id="2.5.1.75" evidence="10"/>
<evidence type="ECO:0000256" key="2">
    <source>
        <dbReference type="ARBA" id="ARBA00003213"/>
    </source>
</evidence>
<dbReference type="Proteomes" id="UP000830167">
    <property type="component" value="Chromosome"/>
</dbReference>
<evidence type="ECO:0000313" key="14">
    <source>
        <dbReference type="EMBL" id="UOF89441.1"/>
    </source>
</evidence>
<keyword evidence="4 10" id="KW-0808">Transferase</keyword>
<dbReference type="InterPro" id="IPR027417">
    <property type="entry name" value="P-loop_NTPase"/>
</dbReference>